<sequence length="143" mass="17040">MSMNTNTIANIELSESENEFLQFRHETTRSRIIKYIENGLPFDKAVIKEAGESLIAYYEYIKDNIKDEDKHKLNEFDDIPLTYHGEDLNEFEKDIFDRLPNIGKWQWSNYTRVWRALEEADECLMEFVYHEANYLCQAPQNST</sequence>
<name>A0A6C0FCJ0_9ZZZZ</name>
<reference evidence="1" key="1">
    <citation type="journal article" date="2020" name="Nature">
        <title>Giant virus diversity and host interactions through global metagenomics.</title>
        <authorList>
            <person name="Schulz F."/>
            <person name="Roux S."/>
            <person name="Paez-Espino D."/>
            <person name="Jungbluth S."/>
            <person name="Walsh D.A."/>
            <person name="Denef V.J."/>
            <person name="McMahon K.D."/>
            <person name="Konstantinidis K.T."/>
            <person name="Eloe-Fadrosh E.A."/>
            <person name="Kyrpides N.C."/>
            <person name="Woyke T."/>
        </authorList>
    </citation>
    <scope>NUCLEOTIDE SEQUENCE</scope>
    <source>
        <strain evidence="1">GVMAG-S-ERX556126-94</strain>
    </source>
</reference>
<proteinExistence type="predicted"/>
<dbReference type="AlphaFoldDB" id="A0A6C0FCJ0"/>
<accession>A0A6C0FCJ0</accession>
<protein>
    <submittedName>
        <fullName evidence="1">Uncharacterized protein</fullName>
    </submittedName>
</protein>
<evidence type="ECO:0000313" key="1">
    <source>
        <dbReference type="EMBL" id="QHT38932.1"/>
    </source>
</evidence>
<organism evidence="1">
    <name type="scientific">viral metagenome</name>
    <dbReference type="NCBI Taxonomy" id="1070528"/>
    <lineage>
        <taxon>unclassified sequences</taxon>
        <taxon>metagenomes</taxon>
        <taxon>organismal metagenomes</taxon>
    </lineage>
</organism>
<dbReference type="EMBL" id="MN738838">
    <property type="protein sequence ID" value="QHT38932.1"/>
    <property type="molecule type" value="Genomic_DNA"/>
</dbReference>